<keyword evidence="4" id="KW-1185">Reference proteome</keyword>
<dbReference type="GO" id="GO:0008168">
    <property type="term" value="F:methyltransferase activity"/>
    <property type="evidence" value="ECO:0007669"/>
    <property type="project" value="UniProtKB-KW"/>
</dbReference>
<name>A0A1Q5PR65_9ACTO</name>
<dbReference type="OrthoDB" id="9803017at2"/>
<dbReference type="InterPro" id="IPR004398">
    <property type="entry name" value="RNA_MeTrfase_RsmD"/>
</dbReference>
<dbReference type="NCBIfam" id="TIGR00095">
    <property type="entry name" value="16S rRNA (guanine(966)-N(2))-methyltransferase RsmD"/>
    <property type="match status" value="1"/>
</dbReference>
<dbReference type="PANTHER" id="PTHR43542:SF1">
    <property type="entry name" value="METHYLTRANSFERASE"/>
    <property type="match status" value="1"/>
</dbReference>
<dbReference type="EMBL" id="MPDM01000002">
    <property type="protein sequence ID" value="OKL50121.1"/>
    <property type="molecule type" value="Genomic_DNA"/>
</dbReference>
<keyword evidence="2 3" id="KW-0808">Transferase</keyword>
<keyword evidence="1 3" id="KW-0489">Methyltransferase</keyword>
<evidence type="ECO:0000313" key="3">
    <source>
        <dbReference type="EMBL" id="OKL50121.1"/>
    </source>
</evidence>
<evidence type="ECO:0000256" key="1">
    <source>
        <dbReference type="ARBA" id="ARBA00022603"/>
    </source>
</evidence>
<dbReference type="Proteomes" id="UP000186465">
    <property type="component" value="Unassembled WGS sequence"/>
</dbReference>
<proteinExistence type="predicted"/>
<dbReference type="InterPro" id="IPR029063">
    <property type="entry name" value="SAM-dependent_MTases_sf"/>
</dbReference>
<sequence>MTRIIAGQYKGRELKIPQQGTRPTSSRVREAIFSRLEHWNLLNDSRVVDLCAGSGALGLEAASRGARKVDLVEISHKAARVCQQNVQALGYAGARVHVLSAASFLAGSPHSCDVVFFDPPYDMAAQEVESIAAQVAAGWLEPHGVLVLERSSRGGEPSWPAALSVLDQKKYGETTVWYLELAAELPSAIQE</sequence>
<gene>
    <name evidence="3" type="ORF">BM477_01590</name>
</gene>
<dbReference type="Pfam" id="PF03602">
    <property type="entry name" value="Cons_hypoth95"/>
    <property type="match status" value="1"/>
</dbReference>
<dbReference type="PANTHER" id="PTHR43542">
    <property type="entry name" value="METHYLTRANSFERASE"/>
    <property type="match status" value="1"/>
</dbReference>
<accession>A0A1Q5PR65</accession>
<organism evidence="3 4">
    <name type="scientific">Boudabousia marimammalium</name>
    <dbReference type="NCBI Taxonomy" id="156892"/>
    <lineage>
        <taxon>Bacteria</taxon>
        <taxon>Bacillati</taxon>
        <taxon>Actinomycetota</taxon>
        <taxon>Actinomycetes</taxon>
        <taxon>Actinomycetales</taxon>
        <taxon>Actinomycetaceae</taxon>
        <taxon>Boudabousia</taxon>
    </lineage>
</organism>
<dbReference type="STRING" id="156892.BM477_01590"/>
<evidence type="ECO:0000256" key="2">
    <source>
        <dbReference type="ARBA" id="ARBA00022679"/>
    </source>
</evidence>
<dbReference type="Gene3D" id="3.40.50.150">
    <property type="entry name" value="Vaccinia Virus protein VP39"/>
    <property type="match status" value="1"/>
</dbReference>
<dbReference type="AlphaFoldDB" id="A0A1Q5PR65"/>
<dbReference type="SUPFAM" id="SSF53335">
    <property type="entry name" value="S-adenosyl-L-methionine-dependent methyltransferases"/>
    <property type="match status" value="1"/>
</dbReference>
<dbReference type="CDD" id="cd02440">
    <property type="entry name" value="AdoMet_MTases"/>
    <property type="match status" value="1"/>
</dbReference>
<reference evidence="4" key="1">
    <citation type="submission" date="2016-11" db="EMBL/GenBank/DDBJ databases">
        <title>Actinomyces gypaetusis sp. nov. isolated from Gypaetus barbatus in Qinghai Tibet Plateau China.</title>
        <authorList>
            <person name="Meng X."/>
        </authorList>
    </citation>
    <scope>NUCLEOTIDE SEQUENCE [LARGE SCALE GENOMIC DNA]</scope>
    <source>
        <strain evidence="4">DSM 15383</strain>
    </source>
</reference>
<comment type="caution">
    <text evidence="3">The sequence shown here is derived from an EMBL/GenBank/DDBJ whole genome shotgun (WGS) entry which is preliminary data.</text>
</comment>
<dbReference type="RefSeq" id="WP_075360943.1">
    <property type="nucleotide sequence ID" value="NZ_MPDM01000002.1"/>
</dbReference>
<dbReference type="PIRSF" id="PIRSF004553">
    <property type="entry name" value="CHP00095"/>
    <property type="match status" value="1"/>
</dbReference>
<protein>
    <submittedName>
        <fullName evidence="3">16S rRNA (Guanine(966)-N(2))-methyltransferase RsmD</fullName>
    </submittedName>
</protein>
<dbReference type="GO" id="GO:0031167">
    <property type="term" value="P:rRNA methylation"/>
    <property type="evidence" value="ECO:0007669"/>
    <property type="project" value="InterPro"/>
</dbReference>
<evidence type="ECO:0000313" key="4">
    <source>
        <dbReference type="Proteomes" id="UP000186465"/>
    </source>
</evidence>